<feature type="region of interest" description="Disordered" evidence="2">
    <location>
        <begin position="291"/>
        <end position="333"/>
    </location>
</feature>
<dbReference type="CDD" id="cd03375">
    <property type="entry name" value="TPP_OGFOR"/>
    <property type="match status" value="1"/>
</dbReference>
<feature type="compositionally biased region" description="Basic and acidic residues" evidence="2">
    <location>
        <begin position="293"/>
        <end position="308"/>
    </location>
</feature>
<evidence type="ECO:0000313" key="5">
    <source>
        <dbReference type="Proteomes" id="UP000010816"/>
    </source>
</evidence>
<organism evidence="4 5">
    <name type="scientific">Thioflavicoccus mobilis 8321</name>
    <dbReference type="NCBI Taxonomy" id="765912"/>
    <lineage>
        <taxon>Bacteria</taxon>
        <taxon>Pseudomonadati</taxon>
        <taxon>Pseudomonadota</taxon>
        <taxon>Gammaproteobacteria</taxon>
        <taxon>Chromatiales</taxon>
        <taxon>Chromatiaceae</taxon>
        <taxon>Thioflavicoccus</taxon>
    </lineage>
</organism>
<evidence type="ECO:0000256" key="1">
    <source>
        <dbReference type="ARBA" id="ARBA00023002"/>
    </source>
</evidence>
<proteinExistence type="predicted"/>
<sequence>MSTAFNEDTFRDESPMAEFLRMERMPHIWCPGCGIGTVVNSFAEAVKKSGIDMDKLAVVSGIGCSGRVAGYVKLDSIHTTHGRAIPVATGLKLANPDLKVVVVSGDGDIVGIGGNHFIHAARRNMDIMVICINNFTYGMTGGQVTPTTPQTANASTTPYGNYEYPFSLPFLADACGASYVARWTSLHARNITKSIREGLNHKGFSFIEVIAPCTTLYQRRNRLGDGMDALSYYREEAEVDKDVDTRDVGIDFQGDIAMGRFVRREKPTYLDAVNERYVNVLGDEYELYGMTTPEREEKERREAEERAKAQSRLAEEEAQLMAEDFGVDEEGLG</sequence>
<dbReference type="GO" id="GO:0030976">
    <property type="term" value="F:thiamine pyrophosphate binding"/>
    <property type="evidence" value="ECO:0007669"/>
    <property type="project" value="InterPro"/>
</dbReference>
<dbReference type="Proteomes" id="UP000010816">
    <property type="component" value="Chromosome"/>
</dbReference>
<dbReference type="eggNOG" id="COG1013">
    <property type="taxonomic scope" value="Bacteria"/>
</dbReference>
<keyword evidence="1" id="KW-0560">Oxidoreductase</keyword>
<protein>
    <submittedName>
        <fullName evidence="4">2-oxoacid:ferredoxin oxidoreductase, beta subunit</fullName>
    </submittedName>
</protein>
<dbReference type="PANTHER" id="PTHR48084">
    <property type="entry name" value="2-OXOGLUTARATE OXIDOREDUCTASE SUBUNIT KORB-RELATED"/>
    <property type="match status" value="1"/>
</dbReference>
<dbReference type="Gene3D" id="3.40.50.970">
    <property type="match status" value="1"/>
</dbReference>
<dbReference type="EMBL" id="CP003051">
    <property type="protein sequence ID" value="AGA89123.1"/>
    <property type="molecule type" value="Genomic_DNA"/>
</dbReference>
<gene>
    <name evidence="4" type="ORF">Thimo_0251</name>
</gene>
<dbReference type="KEGG" id="tmb:Thimo_0251"/>
<dbReference type="AlphaFoldDB" id="L0GQV6"/>
<dbReference type="GO" id="GO:0045333">
    <property type="term" value="P:cellular respiration"/>
    <property type="evidence" value="ECO:0007669"/>
    <property type="project" value="UniProtKB-ARBA"/>
</dbReference>
<reference evidence="4 5" key="1">
    <citation type="submission" date="2011-09" db="EMBL/GenBank/DDBJ databases">
        <title>Complete sequence of chromosome of Thioflavicoccus mobilis 8321.</title>
        <authorList>
            <consortium name="US DOE Joint Genome Institute"/>
            <person name="Lucas S."/>
            <person name="Han J."/>
            <person name="Lapidus A."/>
            <person name="Cheng J.-F."/>
            <person name="Goodwin L."/>
            <person name="Pitluck S."/>
            <person name="Peters L."/>
            <person name="Ovchinnikova G."/>
            <person name="Lu M."/>
            <person name="Detter J.C."/>
            <person name="Han C."/>
            <person name="Tapia R."/>
            <person name="Land M."/>
            <person name="Hauser L."/>
            <person name="Kyrpides N."/>
            <person name="Ivanova N."/>
            <person name="Pagani I."/>
            <person name="Vogl K."/>
            <person name="Liu Z."/>
            <person name="Imhoff J."/>
            <person name="Thiel V."/>
            <person name="Frigaard N.-U."/>
            <person name="Bryant D."/>
            <person name="Woyke T."/>
        </authorList>
    </citation>
    <scope>NUCLEOTIDE SEQUENCE [LARGE SCALE GENOMIC DNA]</scope>
    <source>
        <strain evidence="4 5">8321</strain>
    </source>
</reference>
<dbReference type="HOGENOM" id="CLU_048564_2_0_6"/>
<keyword evidence="5" id="KW-1185">Reference proteome</keyword>
<dbReference type="OrthoDB" id="9775140at2"/>
<dbReference type="PANTHER" id="PTHR48084:SF1">
    <property type="entry name" value="2-OXOGLUTARATE SYNTHASE SUBUNIT KORB"/>
    <property type="match status" value="1"/>
</dbReference>
<dbReference type="GO" id="GO:0044281">
    <property type="term" value="P:small molecule metabolic process"/>
    <property type="evidence" value="ECO:0007669"/>
    <property type="project" value="UniProtKB-ARBA"/>
</dbReference>
<dbReference type="InterPro" id="IPR029061">
    <property type="entry name" value="THDP-binding"/>
</dbReference>
<dbReference type="InterPro" id="IPR011766">
    <property type="entry name" value="TPP_enzyme_TPP-bd"/>
</dbReference>
<dbReference type="STRING" id="765912.Thimo_0251"/>
<accession>L0GQV6</accession>
<name>L0GQV6_9GAMM</name>
<evidence type="ECO:0000256" key="2">
    <source>
        <dbReference type="SAM" id="MobiDB-lite"/>
    </source>
</evidence>
<dbReference type="RefSeq" id="WP_015279273.1">
    <property type="nucleotide sequence ID" value="NC_019940.1"/>
</dbReference>
<dbReference type="SUPFAM" id="SSF52518">
    <property type="entry name" value="Thiamin diphosphate-binding fold (THDP-binding)"/>
    <property type="match status" value="1"/>
</dbReference>
<evidence type="ECO:0000259" key="3">
    <source>
        <dbReference type="Pfam" id="PF02775"/>
    </source>
</evidence>
<dbReference type="Pfam" id="PF02775">
    <property type="entry name" value="TPP_enzyme_C"/>
    <property type="match status" value="1"/>
</dbReference>
<dbReference type="GO" id="GO:0016625">
    <property type="term" value="F:oxidoreductase activity, acting on the aldehyde or oxo group of donors, iron-sulfur protein as acceptor"/>
    <property type="evidence" value="ECO:0007669"/>
    <property type="project" value="UniProtKB-ARBA"/>
</dbReference>
<feature type="domain" description="Thiamine pyrophosphate enzyme TPP-binding" evidence="3">
    <location>
        <begin position="70"/>
        <end position="209"/>
    </location>
</feature>
<dbReference type="InterPro" id="IPR051457">
    <property type="entry name" value="2-oxoacid:Fd_oxidoreductase"/>
</dbReference>
<evidence type="ECO:0000313" key="4">
    <source>
        <dbReference type="EMBL" id="AGA89123.1"/>
    </source>
</evidence>
<dbReference type="PATRIC" id="fig|765912.4.peg.250"/>